<feature type="transmembrane region" description="Helical" evidence="8">
    <location>
        <begin position="152"/>
        <end position="176"/>
    </location>
</feature>
<dbReference type="GO" id="GO:0022857">
    <property type="term" value="F:transmembrane transporter activity"/>
    <property type="evidence" value="ECO:0007669"/>
    <property type="project" value="InterPro"/>
</dbReference>
<dbReference type="SUPFAM" id="SSF103473">
    <property type="entry name" value="MFS general substrate transporter"/>
    <property type="match status" value="1"/>
</dbReference>
<dbReference type="KEGG" id="sky:D0C37_24110"/>
<feature type="transmembrane region" description="Helical" evidence="8">
    <location>
        <begin position="284"/>
        <end position="304"/>
    </location>
</feature>
<proteinExistence type="predicted"/>
<evidence type="ECO:0000256" key="8">
    <source>
        <dbReference type="SAM" id="Phobius"/>
    </source>
</evidence>
<keyword evidence="6 8" id="KW-0472">Membrane</keyword>
<dbReference type="Pfam" id="PF07690">
    <property type="entry name" value="MFS_1"/>
    <property type="match status" value="1"/>
</dbReference>
<dbReference type="PANTHER" id="PTHR23513">
    <property type="entry name" value="INTEGRAL MEMBRANE EFFLUX PROTEIN-RELATED"/>
    <property type="match status" value="1"/>
</dbReference>
<evidence type="ECO:0000256" key="7">
    <source>
        <dbReference type="SAM" id="MobiDB-lite"/>
    </source>
</evidence>
<evidence type="ECO:0000256" key="6">
    <source>
        <dbReference type="ARBA" id="ARBA00023136"/>
    </source>
</evidence>
<dbReference type="PANTHER" id="PTHR23513:SF9">
    <property type="entry name" value="ENTEROBACTIN EXPORTER ENTS"/>
    <property type="match status" value="1"/>
</dbReference>
<feature type="transmembrane region" description="Helical" evidence="8">
    <location>
        <begin position="343"/>
        <end position="366"/>
    </location>
</feature>
<protein>
    <submittedName>
        <fullName evidence="9">MFS transporter</fullName>
    </submittedName>
</protein>
<comment type="subcellular location">
    <subcellularLocation>
        <location evidence="1">Cell inner membrane</location>
        <topology evidence="1">Multi-pass membrane protein</topology>
    </subcellularLocation>
</comment>
<accession>A0A385DMD3</accession>
<feature type="transmembrane region" description="Helical" evidence="8">
    <location>
        <begin position="43"/>
        <end position="63"/>
    </location>
</feature>
<reference evidence="9 10" key="1">
    <citation type="submission" date="2018-08" db="EMBL/GenBank/DDBJ databases">
        <authorList>
            <person name="Ferrada E.E."/>
            <person name="Latorre B.A."/>
        </authorList>
    </citation>
    <scope>NUCLEOTIDE SEQUENCE [LARGE SCALE GENOMIC DNA]</scope>
    <source>
        <strain evidence="9 10">VK-A60T</strain>
    </source>
</reference>
<evidence type="ECO:0000313" key="10">
    <source>
        <dbReference type="Proteomes" id="UP000259636"/>
    </source>
</evidence>
<evidence type="ECO:0000256" key="3">
    <source>
        <dbReference type="ARBA" id="ARBA00022475"/>
    </source>
</evidence>
<evidence type="ECO:0000256" key="2">
    <source>
        <dbReference type="ARBA" id="ARBA00022448"/>
    </source>
</evidence>
<keyword evidence="3" id="KW-1003">Cell membrane</keyword>
<dbReference type="AlphaFoldDB" id="A0A385DMD3"/>
<feature type="transmembrane region" description="Helical" evidence="8">
    <location>
        <begin position="257"/>
        <end position="277"/>
    </location>
</feature>
<evidence type="ECO:0000256" key="4">
    <source>
        <dbReference type="ARBA" id="ARBA00022692"/>
    </source>
</evidence>
<dbReference type="Gene3D" id="1.20.1250.20">
    <property type="entry name" value="MFS general substrate transporter like domains"/>
    <property type="match status" value="1"/>
</dbReference>
<dbReference type="InterPro" id="IPR011701">
    <property type="entry name" value="MFS"/>
</dbReference>
<dbReference type="Proteomes" id="UP000259636">
    <property type="component" value="Chromosome"/>
</dbReference>
<feature type="transmembrane region" description="Helical" evidence="8">
    <location>
        <begin position="69"/>
        <end position="91"/>
    </location>
</feature>
<keyword evidence="5 8" id="KW-1133">Transmembrane helix</keyword>
<dbReference type="EMBL" id="CP031742">
    <property type="protein sequence ID" value="AXQ59084.1"/>
    <property type="molecule type" value="Genomic_DNA"/>
</dbReference>
<evidence type="ECO:0000313" key="9">
    <source>
        <dbReference type="EMBL" id="AXQ59084.1"/>
    </source>
</evidence>
<organism evidence="9 10">
    <name type="scientific">Streptomyces koyangensis</name>
    <dbReference type="NCBI Taxonomy" id="188770"/>
    <lineage>
        <taxon>Bacteria</taxon>
        <taxon>Bacillati</taxon>
        <taxon>Actinomycetota</taxon>
        <taxon>Actinomycetes</taxon>
        <taxon>Kitasatosporales</taxon>
        <taxon>Streptomycetaceae</taxon>
        <taxon>Streptomyces</taxon>
        <taxon>Streptomyces aurantiacus group</taxon>
    </lineage>
</organism>
<evidence type="ECO:0000256" key="1">
    <source>
        <dbReference type="ARBA" id="ARBA00004429"/>
    </source>
</evidence>
<sequence length="423" mass="44222">MPGLQMARFVGGRGLAALGDQFLLFAIPLLAFKLTGSASQTGLIFLVEWLPRVLFLPVAGVFADRIRGYVLYIGSDVVRAVLGLTAFAVMLLVPDGKFVVLCVFAAGMSVAAAQSYIALEATLPRFVPLDQMARAQSIIQGTEQTSVVAGPALAALLASALPTTSLLAVIGAVYALTTVNTFSLRRWLRTETLSSSSGERTTIRSVATGIGEGVTTLLRLPAVLGLVGVTMTVNLVVGVGMATSAATTVGVFRQPDAYYGALSTGAGIVGILTFFVVPKLMRRLSPLAALMTSYSLICLGGIGVGLANTFLQYALSYALLLGTVGFFNVVIRTERVRRIPREQFAKTIAIIMLLNQLSLPVAGLLVTLFTRSFSPQTIALGSVIGSVCAAVLLIPLLARLRTSPAPPDPAPSHGEGDPAGGRN</sequence>
<feature type="transmembrane region" description="Helical" evidence="8">
    <location>
        <begin position="378"/>
        <end position="398"/>
    </location>
</feature>
<keyword evidence="4 8" id="KW-0812">Transmembrane</keyword>
<dbReference type="GO" id="GO:0005886">
    <property type="term" value="C:plasma membrane"/>
    <property type="evidence" value="ECO:0007669"/>
    <property type="project" value="UniProtKB-SubCell"/>
</dbReference>
<feature type="transmembrane region" description="Helical" evidence="8">
    <location>
        <begin position="12"/>
        <end position="31"/>
    </location>
</feature>
<keyword evidence="2" id="KW-0813">Transport</keyword>
<feature type="region of interest" description="Disordered" evidence="7">
    <location>
        <begin position="404"/>
        <end position="423"/>
    </location>
</feature>
<dbReference type="CDD" id="cd06173">
    <property type="entry name" value="MFS_MefA_like"/>
    <property type="match status" value="1"/>
</dbReference>
<gene>
    <name evidence="9" type="ORF">D0C37_24110</name>
</gene>
<feature type="transmembrane region" description="Helical" evidence="8">
    <location>
        <begin position="310"/>
        <end position="331"/>
    </location>
</feature>
<evidence type="ECO:0000256" key="5">
    <source>
        <dbReference type="ARBA" id="ARBA00022989"/>
    </source>
</evidence>
<name>A0A385DMD3_9ACTN</name>
<dbReference type="InterPro" id="IPR036259">
    <property type="entry name" value="MFS_trans_sf"/>
</dbReference>
<feature type="transmembrane region" description="Helical" evidence="8">
    <location>
        <begin position="223"/>
        <end position="245"/>
    </location>
</feature>